<dbReference type="EC" id="1.11.1.24" evidence="3"/>
<feature type="active site" description="Cysteine sulfenic acid (-SOH) intermediate; for peroxidase activity" evidence="13">
    <location>
        <position position="46"/>
    </location>
</feature>
<sequence>MNFNKGDTAPDFTLETHTGEKRSLSDFLDKKNIVLYFYPKDMTPGCTTQACDFRDHQQSFAETDTVILGISPDPKEKHQKFIDKHELPFELLVDNHHAAAEAYGVWKLKKTFGKEYMGIERSTFVINKEGKIMKEWRGLRVKGHVEEALEFVHANLS</sequence>
<dbReference type="NCBIfam" id="NF006960">
    <property type="entry name" value="PRK09437.1"/>
    <property type="match status" value="1"/>
</dbReference>
<evidence type="ECO:0000256" key="6">
    <source>
        <dbReference type="ARBA" id="ARBA00023002"/>
    </source>
</evidence>
<protein>
    <recommendedName>
        <fullName evidence="3">thioredoxin-dependent peroxiredoxin</fullName>
        <ecNumber evidence="3">1.11.1.24</ecNumber>
    </recommendedName>
    <alternativeName>
        <fullName evidence="11">Bacterioferritin comigratory protein</fullName>
    </alternativeName>
    <alternativeName>
        <fullName evidence="9">Thioredoxin peroxidase</fullName>
    </alternativeName>
</protein>
<evidence type="ECO:0000256" key="5">
    <source>
        <dbReference type="ARBA" id="ARBA00022862"/>
    </source>
</evidence>
<dbReference type="GO" id="GO:0034599">
    <property type="term" value="P:cellular response to oxidative stress"/>
    <property type="evidence" value="ECO:0007669"/>
    <property type="project" value="TreeGrafter"/>
</dbReference>
<keyword evidence="6 15" id="KW-0560">Oxidoreductase</keyword>
<evidence type="ECO:0000256" key="2">
    <source>
        <dbReference type="ARBA" id="ARBA00011245"/>
    </source>
</evidence>
<evidence type="ECO:0000313" key="16">
    <source>
        <dbReference type="Proteomes" id="UP000031972"/>
    </source>
</evidence>
<evidence type="ECO:0000256" key="1">
    <source>
        <dbReference type="ARBA" id="ARBA00003330"/>
    </source>
</evidence>
<dbReference type="GO" id="GO:0005737">
    <property type="term" value="C:cytoplasm"/>
    <property type="evidence" value="ECO:0007669"/>
    <property type="project" value="TreeGrafter"/>
</dbReference>
<evidence type="ECO:0000256" key="8">
    <source>
        <dbReference type="ARBA" id="ARBA00023284"/>
    </source>
</evidence>
<dbReference type="InterPro" id="IPR050924">
    <property type="entry name" value="Peroxiredoxin_BCP/PrxQ"/>
</dbReference>
<evidence type="ECO:0000313" key="15">
    <source>
        <dbReference type="EMBL" id="KIL47177.1"/>
    </source>
</evidence>
<gene>
    <name evidence="15" type="ORF">KR50_24990</name>
</gene>
<evidence type="ECO:0000259" key="14">
    <source>
        <dbReference type="PROSITE" id="PS51352"/>
    </source>
</evidence>
<dbReference type="GO" id="GO:0045454">
    <property type="term" value="P:cell redox homeostasis"/>
    <property type="evidence" value="ECO:0007669"/>
    <property type="project" value="TreeGrafter"/>
</dbReference>
<dbReference type="FunFam" id="3.40.30.10:FF:000007">
    <property type="entry name" value="Thioredoxin-dependent thiol peroxidase"/>
    <property type="match status" value="1"/>
</dbReference>
<dbReference type="OrthoDB" id="9812811at2"/>
<comment type="similarity">
    <text evidence="10">Belongs to the peroxiredoxin family. BCP/PrxQ subfamily.</text>
</comment>
<dbReference type="PATRIC" id="fig|220754.4.peg.2516"/>
<evidence type="ECO:0000256" key="10">
    <source>
        <dbReference type="ARBA" id="ARBA00038489"/>
    </source>
</evidence>
<dbReference type="PANTHER" id="PTHR42801">
    <property type="entry name" value="THIOREDOXIN-DEPENDENT PEROXIDE REDUCTASE"/>
    <property type="match status" value="1"/>
</dbReference>
<organism evidence="15 16">
    <name type="scientific">Jeotgalibacillus campisalis</name>
    <dbReference type="NCBI Taxonomy" id="220754"/>
    <lineage>
        <taxon>Bacteria</taxon>
        <taxon>Bacillati</taxon>
        <taxon>Bacillota</taxon>
        <taxon>Bacilli</taxon>
        <taxon>Bacillales</taxon>
        <taxon>Caryophanaceae</taxon>
        <taxon>Jeotgalibacillus</taxon>
    </lineage>
</organism>
<feature type="domain" description="Thioredoxin" evidence="14">
    <location>
        <begin position="3"/>
        <end position="157"/>
    </location>
</feature>
<dbReference type="InterPro" id="IPR000866">
    <property type="entry name" value="AhpC/TSA"/>
</dbReference>
<dbReference type="InterPro" id="IPR013766">
    <property type="entry name" value="Thioredoxin_domain"/>
</dbReference>
<dbReference type="Gene3D" id="3.40.30.10">
    <property type="entry name" value="Glutaredoxin"/>
    <property type="match status" value="1"/>
</dbReference>
<dbReference type="CDD" id="cd03017">
    <property type="entry name" value="PRX_BCP"/>
    <property type="match status" value="1"/>
</dbReference>
<dbReference type="PANTHER" id="PTHR42801:SF4">
    <property type="entry name" value="AHPC_TSA FAMILY PROTEIN"/>
    <property type="match status" value="1"/>
</dbReference>
<comment type="caution">
    <text evidence="15">The sequence shown here is derived from an EMBL/GenBank/DDBJ whole genome shotgun (WGS) entry which is preliminary data.</text>
</comment>
<keyword evidence="8" id="KW-0676">Redox-active center</keyword>
<accession>A0A0C2VE20</accession>
<dbReference type="EMBL" id="JXRR01000015">
    <property type="protein sequence ID" value="KIL47177.1"/>
    <property type="molecule type" value="Genomic_DNA"/>
</dbReference>
<dbReference type="PROSITE" id="PS51352">
    <property type="entry name" value="THIOREDOXIN_2"/>
    <property type="match status" value="1"/>
</dbReference>
<comment type="subunit">
    <text evidence="2">Monomer.</text>
</comment>
<dbReference type="PIRSF" id="PIRSF000239">
    <property type="entry name" value="AHPC"/>
    <property type="match status" value="1"/>
</dbReference>
<proteinExistence type="inferred from homology"/>
<dbReference type="Proteomes" id="UP000031972">
    <property type="component" value="Unassembled WGS sequence"/>
</dbReference>
<dbReference type="SUPFAM" id="SSF52833">
    <property type="entry name" value="Thioredoxin-like"/>
    <property type="match status" value="1"/>
</dbReference>
<evidence type="ECO:0000256" key="3">
    <source>
        <dbReference type="ARBA" id="ARBA00013017"/>
    </source>
</evidence>
<evidence type="ECO:0000256" key="7">
    <source>
        <dbReference type="ARBA" id="ARBA00023157"/>
    </source>
</evidence>
<evidence type="ECO:0000256" key="4">
    <source>
        <dbReference type="ARBA" id="ARBA00022559"/>
    </source>
</evidence>
<keyword evidence="7" id="KW-1015">Disulfide bond</keyword>
<dbReference type="InterPro" id="IPR024706">
    <property type="entry name" value="Peroxiredoxin_AhpC-typ"/>
</dbReference>
<evidence type="ECO:0000256" key="11">
    <source>
        <dbReference type="ARBA" id="ARBA00041373"/>
    </source>
</evidence>
<dbReference type="GO" id="GO:0008379">
    <property type="term" value="F:thioredoxin peroxidase activity"/>
    <property type="evidence" value="ECO:0007669"/>
    <property type="project" value="TreeGrafter"/>
</dbReference>
<dbReference type="InterPro" id="IPR036249">
    <property type="entry name" value="Thioredoxin-like_sf"/>
</dbReference>
<dbReference type="Pfam" id="PF00578">
    <property type="entry name" value="AhpC-TSA"/>
    <property type="match status" value="1"/>
</dbReference>
<evidence type="ECO:0000256" key="12">
    <source>
        <dbReference type="ARBA" id="ARBA00049091"/>
    </source>
</evidence>
<keyword evidence="5" id="KW-0049">Antioxidant</keyword>
<keyword evidence="4 15" id="KW-0575">Peroxidase</keyword>
<dbReference type="RefSeq" id="WP_041058720.1">
    <property type="nucleotide sequence ID" value="NZ_JXRR01000015.1"/>
</dbReference>
<comment type="function">
    <text evidence="1">Thiol-specific peroxidase that catalyzes the reduction of hydrogen peroxide and organic hydroperoxides to water and alcohols, respectively. Plays a role in cell protection against oxidative stress by detoxifying peroxides and as sensor of hydrogen peroxide-mediated signaling events.</text>
</comment>
<comment type="catalytic activity">
    <reaction evidence="12">
        <text>a hydroperoxide + [thioredoxin]-dithiol = an alcohol + [thioredoxin]-disulfide + H2O</text>
        <dbReference type="Rhea" id="RHEA:62620"/>
        <dbReference type="Rhea" id="RHEA-COMP:10698"/>
        <dbReference type="Rhea" id="RHEA-COMP:10700"/>
        <dbReference type="ChEBI" id="CHEBI:15377"/>
        <dbReference type="ChEBI" id="CHEBI:29950"/>
        <dbReference type="ChEBI" id="CHEBI:30879"/>
        <dbReference type="ChEBI" id="CHEBI:35924"/>
        <dbReference type="ChEBI" id="CHEBI:50058"/>
        <dbReference type="EC" id="1.11.1.24"/>
    </reaction>
</comment>
<evidence type="ECO:0000256" key="9">
    <source>
        <dbReference type="ARBA" id="ARBA00032824"/>
    </source>
</evidence>
<evidence type="ECO:0000256" key="13">
    <source>
        <dbReference type="PIRSR" id="PIRSR000239-1"/>
    </source>
</evidence>
<keyword evidence="16" id="KW-1185">Reference proteome</keyword>
<name>A0A0C2VE20_9BACL</name>
<dbReference type="AlphaFoldDB" id="A0A0C2VE20"/>
<reference evidence="15 16" key="1">
    <citation type="submission" date="2015-01" db="EMBL/GenBank/DDBJ databases">
        <title>Jeotgalibacillus campisalis genome sequencing.</title>
        <authorList>
            <person name="Goh K.M."/>
            <person name="Chan K.-G."/>
            <person name="Yaakop A.S."/>
            <person name="Ee R."/>
            <person name="Gan H.M."/>
            <person name="Chan C.S."/>
        </authorList>
    </citation>
    <scope>NUCLEOTIDE SEQUENCE [LARGE SCALE GENOMIC DNA]</scope>
    <source>
        <strain evidence="15 16">SF-57</strain>
    </source>
</reference>